<evidence type="ECO:0000256" key="4">
    <source>
        <dbReference type="ARBA" id="ARBA00022692"/>
    </source>
</evidence>
<evidence type="ECO:0000256" key="3">
    <source>
        <dbReference type="ARBA" id="ARBA00022679"/>
    </source>
</evidence>
<keyword evidence="2 10" id="KW-0444">Lipid biosynthesis</keyword>
<evidence type="ECO:0000256" key="6">
    <source>
        <dbReference type="ARBA" id="ARBA00023098"/>
    </source>
</evidence>
<comment type="subcellular location">
    <subcellularLocation>
        <location evidence="10">Cell membrane</location>
        <topology evidence="10">Multi-pass membrane protein</topology>
    </subcellularLocation>
</comment>
<keyword evidence="11" id="KW-0012">Acyltransferase</keyword>
<evidence type="ECO:0000313" key="11">
    <source>
        <dbReference type="EMBL" id="RKL67288.1"/>
    </source>
</evidence>
<keyword evidence="1 10" id="KW-1003">Cell membrane</keyword>
<dbReference type="SMART" id="SM01207">
    <property type="entry name" value="G3P_acyltransf"/>
    <property type="match status" value="1"/>
</dbReference>
<evidence type="ECO:0000313" key="12">
    <source>
        <dbReference type="Proteomes" id="UP000281498"/>
    </source>
</evidence>
<sequence length="212" mass="23550">MKQRTAPSCYDKNKKKKGKICMSVLLFLLCSYLIGCFMTGNLVAYFSGVNLLNHGSGNIGARNAGRVLGKMGFIVTFIGDAIKGALVVGGAILLGYDEVFQLFALICVISGHIWPILYRFRGGKGISSLVGGLAAFNVLLLLMIVIIFVVLFIFLKSFSFTGLISFLFSPFLSYLLYQNSYIFWILFLNIGIVFYAHRENITEIIHEKEKSL</sequence>
<keyword evidence="3 10" id="KW-0808">Transferase</keyword>
<evidence type="ECO:0000256" key="8">
    <source>
        <dbReference type="ARBA" id="ARBA00023209"/>
    </source>
</evidence>
<dbReference type="UniPathway" id="UPA00085"/>
<comment type="subunit">
    <text evidence="10">Probably interacts with PlsX.</text>
</comment>
<keyword evidence="12" id="KW-1185">Reference proteome</keyword>
<evidence type="ECO:0000256" key="7">
    <source>
        <dbReference type="ARBA" id="ARBA00023136"/>
    </source>
</evidence>
<feature type="transmembrane region" description="Helical" evidence="10">
    <location>
        <begin position="129"/>
        <end position="155"/>
    </location>
</feature>
<dbReference type="AlphaFoldDB" id="A0A3A9K743"/>
<feature type="transmembrane region" description="Helical" evidence="10">
    <location>
        <begin position="20"/>
        <end position="46"/>
    </location>
</feature>
<name>A0A3A9K743_9BACI</name>
<comment type="function">
    <text evidence="10">Catalyzes the transfer of an acyl group from acyl-phosphate (acyl-PO(4)) to glycerol-3-phosphate (G3P) to form lysophosphatidic acid (LPA). This enzyme utilizes acyl-phosphate as fatty acyl donor, but not acyl-CoA or acyl-ACP.</text>
</comment>
<dbReference type="Proteomes" id="UP000281498">
    <property type="component" value="Unassembled WGS sequence"/>
</dbReference>
<dbReference type="HAMAP" id="MF_01043">
    <property type="entry name" value="PlsY"/>
    <property type="match status" value="1"/>
</dbReference>
<reference evidence="11 12" key="1">
    <citation type="submission" date="2017-10" db="EMBL/GenBank/DDBJ databases">
        <title>Bacillus sp. nov., a halophilic bacterium isolated from a Keqin Lake.</title>
        <authorList>
            <person name="Wang H."/>
        </authorList>
    </citation>
    <scope>NUCLEOTIDE SEQUENCE [LARGE SCALE GENOMIC DNA]</scope>
    <source>
        <strain evidence="11 12">KCTC 13187</strain>
    </source>
</reference>
<feature type="transmembrane region" description="Helical" evidence="10">
    <location>
        <begin position="175"/>
        <end position="196"/>
    </location>
</feature>
<dbReference type="OrthoDB" id="9777124at2"/>
<gene>
    <name evidence="10" type="primary">plsY</name>
    <name evidence="11" type="ORF">CR203_12355</name>
</gene>
<evidence type="ECO:0000256" key="1">
    <source>
        <dbReference type="ARBA" id="ARBA00022475"/>
    </source>
</evidence>
<dbReference type="EC" id="2.3.1.275" evidence="10"/>
<evidence type="ECO:0000256" key="2">
    <source>
        <dbReference type="ARBA" id="ARBA00022516"/>
    </source>
</evidence>
<dbReference type="RefSeq" id="WP_110937224.1">
    <property type="nucleotide sequence ID" value="NZ_PDOE01000004.1"/>
</dbReference>
<protein>
    <recommendedName>
        <fullName evidence="10">Glycerol-3-phosphate acyltransferase</fullName>
    </recommendedName>
    <alternativeName>
        <fullName evidence="10">Acyl-PO4 G3P acyltransferase</fullName>
    </alternativeName>
    <alternativeName>
        <fullName evidence="10">Acyl-phosphate--glycerol-3-phosphate acyltransferase</fullName>
    </alternativeName>
    <alternativeName>
        <fullName evidence="10">G3P acyltransferase</fullName>
        <shortName evidence="10">GPAT</shortName>
        <ecNumber evidence="10">2.3.1.275</ecNumber>
    </alternativeName>
    <alternativeName>
        <fullName evidence="10">Lysophosphatidic acid synthase</fullName>
        <shortName evidence="10">LPA synthase</shortName>
    </alternativeName>
</protein>
<dbReference type="InterPro" id="IPR003811">
    <property type="entry name" value="G3P_acylTferase_PlsY"/>
</dbReference>
<evidence type="ECO:0000256" key="9">
    <source>
        <dbReference type="ARBA" id="ARBA00023264"/>
    </source>
</evidence>
<keyword evidence="7 10" id="KW-0472">Membrane</keyword>
<organism evidence="11 12">
    <name type="scientific">Salipaludibacillus neizhouensis</name>
    <dbReference type="NCBI Taxonomy" id="885475"/>
    <lineage>
        <taxon>Bacteria</taxon>
        <taxon>Bacillati</taxon>
        <taxon>Bacillota</taxon>
        <taxon>Bacilli</taxon>
        <taxon>Bacillales</taxon>
        <taxon>Bacillaceae</taxon>
    </lineage>
</organism>
<evidence type="ECO:0000256" key="10">
    <source>
        <dbReference type="HAMAP-Rule" id="MF_01043"/>
    </source>
</evidence>
<dbReference type="GO" id="GO:0008654">
    <property type="term" value="P:phospholipid biosynthetic process"/>
    <property type="evidence" value="ECO:0007669"/>
    <property type="project" value="UniProtKB-UniRule"/>
</dbReference>
<keyword evidence="5 10" id="KW-1133">Transmembrane helix</keyword>
<comment type="similarity">
    <text evidence="10">Belongs to the PlsY family.</text>
</comment>
<dbReference type="PANTHER" id="PTHR30309">
    <property type="entry name" value="INNER MEMBRANE PROTEIN YGIH"/>
    <property type="match status" value="1"/>
</dbReference>
<keyword evidence="9 10" id="KW-1208">Phospholipid metabolism</keyword>
<dbReference type="EMBL" id="PDOE01000004">
    <property type="protein sequence ID" value="RKL67288.1"/>
    <property type="molecule type" value="Genomic_DNA"/>
</dbReference>
<dbReference type="GO" id="GO:0043772">
    <property type="term" value="F:acyl-phosphate glycerol-3-phosphate acyltransferase activity"/>
    <property type="evidence" value="ECO:0007669"/>
    <property type="project" value="UniProtKB-UniRule"/>
</dbReference>
<comment type="catalytic activity">
    <reaction evidence="10">
        <text>an acyl phosphate + sn-glycerol 3-phosphate = a 1-acyl-sn-glycero-3-phosphate + phosphate</text>
        <dbReference type="Rhea" id="RHEA:34075"/>
        <dbReference type="ChEBI" id="CHEBI:43474"/>
        <dbReference type="ChEBI" id="CHEBI:57597"/>
        <dbReference type="ChEBI" id="CHEBI:57970"/>
        <dbReference type="ChEBI" id="CHEBI:59918"/>
        <dbReference type="EC" id="2.3.1.275"/>
    </reaction>
</comment>
<dbReference type="GO" id="GO:0005886">
    <property type="term" value="C:plasma membrane"/>
    <property type="evidence" value="ECO:0007669"/>
    <property type="project" value="UniProtKB-SubCell"/>
</dbReference>
<feature type="transmembrane region" description="Helical" evidence="10">
    <location>
        <begin position="99"/>
        <end position="117"/>
    </location>
</feature>
<accession>A0A3A9K743</accession>
<proteinExistence type="inferred from homology"/>
<comment type="caution">
    <text evidence="11">The sequence shown here is derived from an EMBL/GenBank/DDBJ whole genome shotgun (WGS) entry which is preliminary data.</text>
</comment>
<keyword evidence="6 10" id="KW-0443">Lipid metabolism</keyword>
<dbReference type="PANTHER" id="PTHR30309:SF0">
    <property type="entry name" value="GLYCEROL-3-PHOSPHATE ACYLTRANSFERASE-RELATED"/>
    <property type="match status" value="1"/>
</dbReference>
<keyword evidence="8 10" id="KW-0594">Phospholipid biosynthesis</keyword>
<evidence type="ECO:0000256" key="5">
    <source>
        <dbReference type="ARBA" id="ARBA00022989"/>
    </source>
</evidence>
<keyword evidence="4 10" id="KW-0812">Transmembrane</keyword>
<comment type="pathway">
    <text evidence="10">Lipid metabolism; phospholipid metabolism.</text>
</comment>
<dbReference type="Pfam" id="PF02660">
    <property type="entry name" value="G3P_acyltransf"/>
    <property type="match status" value="1"/>
</dbReference>